<reference evidence="2 3" key="1">
    <citation type="submission" date="2020-01" db="EMBL/GenBank/DDBJ databases">
        <title>Insect and environment-associated Actinomycetes.</title>
        <authorList>
            <person name="Currrie C."/>
            <person name="Chevrette M."/>
            <person name="Carlson C."/>
            <person name="Stubbendieck R."/>
            <person name="Wendt-Pienkowski E."/>
        </authorList>
    </citation>
    <scope>NUCLEOTIDE SEQUENCE [LARGE SCALE GENOMIC DNA]</scope>
    <source>
        <strain evidence="2 3">SID7754</strain>
    </source>
</reference>
<dbReference type="EMBL" id="JAAGMR010000159">
    <property type="protein sequence ID" value="NEB92691.1"/>
    <property type="molecule type" value="Genomic_DNA"/>
</dbReference>
<evidence type="ECO:0000313" key="3">
    <source>
        <dbReference type="Proteomes" id="UP000470520"/>
    </source>
</evidence>
<dbReference type="InterPro" id="IPR008634">
    <property type="entry name" value="Gas-vesicle_GvpO"/>
</dbReference>
<dbReference type="Pfam" id="PF05800">
    <property type="entry name" value="GvpO"/>
    <property type="match status" value="1"/>
</dbReference>
<protein>
    <submittedName>
        <fullName evidence="2">Gas vesicle protein</fullName>
    </submittedName>
</protein>
<name>A0A7K3QS11_9ACTN</name>
<sequence>MTSSAQGRTDQGSPRMSAVEAAREASAQLAELVGRRPYAVTSLRAGDEGWAADVEVTEIERIPDTASVMATYHVELDREGRLMAYEQTKRYSRGQTGRG</sequence>
<evidence type="ECO:0000313" key="2">
    <source>
        <dbReference type="EMBL" id="NEB92691.1"/>
    </source>
</evidence>
<proteinExistence type="predicted"/>
<accession>A0A7K3QS11</accession>
<feature type="region of interest" description="Disordered" evidence="1">
    <location>
        <begin position="1"/>
        <end position="24"/>
    </location>
</feature>
<dbReference type="RefSeq" id="WP_164188452.1">
    <property type="nucleotide sequence ID" value="NZ_JAAGMR010000159.1"/>
</dbReference>
<comment type="caution">
    <text evidence="2">The sequence shown here is derived from an EMBL/GenBank/DDBJ whole genome shotgun (WGS) entry which is preliminary data.</text>
</comment>
<dbReference type="GO" id="GO:0031412">
    <property type="term" value="P:gas vesicle organization"/>
    <property type="evidence" value="ECO:0007669"/>
    <property type="project" value="InterPro"/>
</dbReference>
<gene>
    <name evidence="2" type="ORF">G3I21_13435</name>
</gene>
<organism evidence="2 3">
    <name type="scientific">Streptomyces bauhiniae</name>
    <dbReference type="NCBI Taxonomy" id="2340725"/>
    <lineage>
        <taxon>Bacteria</taxon>
        <taxon>Bacillati</taxon>
        <taxon>Actinomycetota</taxon>
        <taxon>Actinomycetes</taxon>
        <taxon>Kitasatosporales</taxon>
        <taxon>Streptomycetaceae</taxon>
        <taxon>Streptomyces</taxon>
    </lineage>
</organism>
<dbReference type="PIRSF" id="PIRSF028743">
    <property type="entry name" value="GvpO_protein"/>
    <property type="match status" value="1"/>
</dbReference>
<feature type="compositionally biased region" description="Polar residues" evidence="1">
    <location>
        <begin position="1"/>
        <end position="14"/>
    </location>
</feature>
<dbReference type="AlphaFoldDB" id="A0A7K3QS11"/>
<dbReference type="Proteomes" id="UP000470520">
    <property type="component" value="Unassembled WGS sequence"/>
</dbReference>
<evidence type="ECO:0000256" key="1">
    <source>
        <dbReference type="SAM" id="MobiDB-lite"/>
    </source>
</evidence>